<protein>
    <submittedName>
        <fullName evidence="3">Uncharacterized protein</fullName>
    </submittedName>
</protein>
<dbReference type="AlphaFoldDB" id="A0A813FNY8"/>
<feature type="region of interest" description="Disordered" evidence="2">
    <location>
        <begin position="172"/>
        <end position="245"/>
    </location>
</feature>
<reference evidence="3" key="1">
    <citation type="submission" date="2021-02" db="EMBL/GenBank/DDBJ databases">
        <authorList>
            <person name="Dougan E. K."/>
            <person name="Rhodes N."/>
            <person name="Thang M."/>
            <person name="Chan C."/>
        </authorList>
    </citation>
    <scope>NUCLEOTIDE SEQUENCE</scope>
</reference>
<comment type="caution">
    <text evidence="3">The sequence shown here is derived from an EMBL/GenBank/DDBJ whole genome shotgun (WGS) entry which is preliminary data.</text>
</comment>
<accession>A0A813FNY8</accession>
<dbReference type="EMBL" id="CAJNNV010025722">
    <property type="protein sequence ID" value="CAE8615840.1"/>
    <property type="molecule type" value="Genomic_DNA"/>
</dbReference>
<evidence type="ECO:0000313" key="3">
    <source>
        <dbReference type="EMBL" id="CAE8615840.1"/>
    </source>
</evidence>
<evidence type="ECO:0000256" key="2">
    <source>
        <dbReference type="SAM" id="MobiDB-lite"/>
    </source>
</evidence>
<feature type="coiled-coil region" evidence="1">
    <location>
        <begin position="7"/>
        <end position="34"/>
    </location>
</feature>
<evidence type="ECO:0000256" key="1">
    <source>
        <dbReference type="SAM" id="Coils"/>
    </source>
</evidence>
<organism evidence="3 4">
    <name type="scientific">Polarella glacialis</name>
    <name type="common">Dinoflagellate</name>
    <dbReference type="NCBI Taxonomy" id="89957"/>
    <lineage>
        <taxon>Eukaryota</taxon>
        <taxon>Sar</taxon>
        <taxon>Alveolata</taxon>
        <taxon>Dinophyceae</taxon>
        <taxon>Suessiales</taxon>
        <taxon>Suessiaceae</taxon>
        <taxon>Polarella</taxon>
    </lineage>
</organism>
<dbReference type="Proteomes" id="UP000654075">
    <property type="component" value="Unassembled WGS sequence"/>
</dbReference>
<gene>
    <name evidence="3" type="ORF">PGLA1383_LOCUS33548</name>
</gene>
<name>A0A813FNY8_POLGL</name>
<sequence length="245" mass="26318">MEVGQAKKALRESLKSAELLIDQKRAEVLSAEQRSVEWRDQLDVEWCRVNAQKDALTLERETLGRLRATLEARDAALEEEREELARLREQQQRRGSVGAGAGPVGSRAVSASAPARAAPAASSSSSWFRYACGGSDLGTSGPGSQSWWLWDACSCPGAKDSGARRVVEEATASRIVPETLPSFRRATQDQLASFDPGPVRAPRALPDSPNGRSSGAQKPAQRYVDPTQPPTYQPRPAQGSGHGGA</sequence>
<proteinExistence type="predicted"/>
<feature type="region of interest" description="Disordered" evidence="2">
    <location>
        <begin position="86"/>
        <end position="109"/>
    </location>
</feature>
<keyword evidence="4" id="KW-1185">Reference proteome</keyword>
<keyword evidence="1" id="KW-0175">Coiled coil</keyword>
<evidence type="ECO:0000313" key="4">
    <source>
        <dbReference type="Proteomes" id="UP000654075"/>
    </source>
</evidence>